<evidence type="ECO:0000313" key="1">
    <source>
        <dbReference type="EMBL" id="MDR7300030.1"/>
    </source>
</evidence>
<proteinExistence type="predicted"/>
<dbReference type="Proteomes" id="UP001180845">
    <property type="component" value="Unassembled WGS sequence"/>
</dbReference>
<sequence>MTRPAGVCADVDTWSPHDAAFTVTAVLDRSGGAPQRIPAPNPQAAAEITGQLLSRDPRCRAQWGPTTSSDGRPWPVQVFVRYQATHGDQAGAVHLALLTTGHTVGGEVPACCGAQVPQQKAEFTLHGDPCPRCLTYWRLAHELCESEGDRSEQDTSTRLREEGVDGALLDRLLAALRAGTCRSQRGFPGICSVG</sequence>
<dbReference type="AlphaFoldDB" id="A0AAE3Z9X3"/>
<dbReference type="EMBL" id="JAVDXW010000001">
    <property type="protein sequence ID" value="MDR7300030.1"/>
    <property type="molecule type" value="Genomic_DNA"/>
</dbReference>
<name>A0AAE3Z9X3_9ACTN</name>
<evidence type="ECO:0000313" key="2">
    <source>
        <dbReference type="Proteomes" id="UP001180845"/>
    </source>
</evidence>
<organism evidence="1 2">
    <name type="scientific">Haloactinomyces albus</name>
    <dbReference type="NCBI Taxonomy" id="1352928"/>
    <lineage>
        <taxon>Bacteria</taxon>
        <taxon>Bacillati</taxon>
        <taxon>Actinomycetota</taxon>
        <taxon>Actinomycetes</taxon>
        <taxon>Actinopolysporales</taxon>
        <taxon>Actinopolysporaceae</taxon>
        <taxon>Haloactinomyces</taxon>
    </lineage>
</organism>
<protein>
    <submittedName>
        <fullName evidence="1">Uncharacterized protein</fullName>
    </submittedName>
</protein>
<accession>A0AAE3Z9X3</accession>
<reference evidence="1" key="1">
    <citation type="submission" date="2023-07" db="EMBL/GenBank/DDBJ databases">
        <title>Sequencing the genomes of 1000 actinobacteria strains.</title>
        <authorList>
            <person name="Klenk H.-P."/>
        </authorList>
    </citation>
    <scope>NUCLEOTIDE SEQUENCE</scope>
    <source>
        <strain evidence="1">DSM 45977</strain>
    </source>
</reference>
<keyword evidence="2" id="KW-1185">Reference proteome</keyword>
<gene>
    <name evidence="1" type="ORF">JOF55_000211</name>
</gene>
<dbReference type="RefSeq" id="WP_310268112.1">
    <property type="nucleotide sequence ID" value="NZ_JAVDXW010000001.1"/>
</dbReference>
<comment type="caution">
    <text evidence="1">The sequence shown here is derived from an EMBL/GenBank/DDBJ whole genome shotgun (WGS) entry which is preliminary data.</text>
</comment>